<evidence type="ECO:0000313" key="1">
    <source>
        <dbReference type="EMBL" id="GAA3578454.1"/>
    </source>
</evidence>
<evidence type="ECO:0008006" key="3">
    <source>
        <dbReference type="Google" id="ProtNLM"/>
    </source>
</evidence>
<proteinExistence type="predicted"/>
<name>A0ABP6Y760_9ACTN</name>
<dbReference type="Proteomes" id="UP001500767">
    <property type="component" value="Unassembled WGS sequence"/>
</dbReference>
<dbReference type="InterPro" id="IPR006748">
    <property type="entry name" value="NH2Glyco/OHUrea_AB-resist_kin"/>
</dbReference>
<evidence type="ECO:0000313" key="2">
    <source>
        <dbReference type="Proteomes" id="UP001500767"/>
    </source>
</evidence>
<dbReference type="SUPFAM" id="SSF56112">
    <property type="entry name" value="Protein kinase-like (PK-like)"/>
    <property type="match status" value="1"/>
</dbReference>
<comment type="caution">
    <text evidence="1">The sequence shown here is derived from an EMBL/GenBank/DDBJ whole genome shotgun (WGS) entry which is preliminary data.</text>
</comment>
<keyword evidence="2" id="KW-1185">Reference proteome</keyword>
<protein>
    <recommendedName>
        <fullName evidence="3">Streptomycin 6-kinase</fullName>
    </recommendedName>
</protein>
<dbReference type="InterPro" id="IPR011009">
    <property type="entry name" value="Kinase-like_dom_sf"/>
</dbReference>
<dbReference type="EMBL" id="BAAAYR010000006">
    <property type="protein sequence ID" value="GAA3578454.1"/>
    <property type="molecule type" value="Genomic_DNA"/>
</dbReference>
<accession>A0ABP6Y760</accession>
<dbReference type="RefSeq" id="WP_204912845.1">
    <property type="nucleotide sequence ID" value="NZ_BAAAYR010000006.1"/>
</dbReference>
<dbReference type="Pfam" id="PF04655">
    <property type="entry name" value="APH_6_hur"/>
    <property type="match status" value="1"/>
</dbReference>
<gene>
    <name evidence="1" type="ORF">GCM10022197_39840</name>
</gene>
<reference evidence="2" key="1">
    <citation type="journal article" date="2019" name="Int. J. Syst. Evol. Microbiol.">
        <title>The Global Catalogue of Microorganisms (GCM) 10K type strain sequencing project: providing services to taxonomists for standard genome sequencing and annotation.</title>
        <authorList>
            <consortium name="The Broad Institute Genomics Platform"/>
            <consortium name="The Broad Institute Genome Sequencing Center for Infectious Disease"/>
            <person name="Wu L."/>
            <person name="Ma J."/>
        </authorList>
    </citation>
    <scope>NUCLEOTIDE SEQUENCE [LARGE SCALE GENOMIC DNA]</scope>
    <source>
        <strain evidence="2">JCM 16540</strain>
    </source>
</reference>
<sequence>MTEPGGTVRLQPLVRARVATLGDVGRAWADGLPDVLAGLCARWALRLGRAVPGGSASYLTTVLRADGTDAVLKVALPDEDVAGHHAVLRAADGRGYVRVLASAPEVGALLLERLGPSLDHAGLPVEARLDALASTLLRAWRAPDRPPSDRAAALAADVRRYVARTPDAVRAEVVEQALAHGARLADPHPDELVVVHGDPHPGNLLRVPHPRAGAETGWCFVDPDPYVADRAYDLGVAVRDLSATLLADPGTAGERLRSWCRAVAAPSGTAPDRVWAWAFLTRVSTGLYVTSFGAPRVGGPFLRSAEVLVGLGAGR</sequence>
<dbReference type="Gene3D" id="3.90.1200.10">
    <property type="match status" value="1"/>
</dbReference>
<organism evidence="1 2">
    <name type="scientific">Microlunatus spumicola</name>
    <dbReference type="NCBI Taxonomy" id="81499"/>
    <lineage>
        <taxon>Bacteria</taxon>
        <taxon>Bacillati</taxon>
        <taxon>Actinomycetota</taxon>
        <taxon>Actinomycetes</taxon>
        <taxon>Propionibacteriales</taxon>
        <taxon>Propionibacteriaceae</taxon>
        <taxon>Microlunatus</taxon>
    </lineage>
</organism>